<gene>
    <name evidence="1" type="ORF">FRUB_04019</name>
</gene>
<dbReference type="EMBL" id="NIDE01000005">
    <property type="protein sequence ID" value="OWK41941.1"/>
    <property type="molecule type" value="Genomic_DNA"/>
</dbReference>
<protein>
    <submittedName>
        <fullName evidence="1">Uncharacterized protein</fullName>
    </submittedName>
</protein>
<accession>A0A225DKI0</accession>
<proteinExistence type="predicted"/>
<organism evidence="1 2">
    <name type="scientific">Fimbriiglobus ruber</name>
    <dbReference type="NCBI Taxonomy" id="1908690"/>
    <lineage>
        <taxon>Bacteria</taxon>
        <taxon>Pseudomonadati</taxon>
        <taxon>Planctomycetota</taxon>
        <taxon>Planctomycetia</taxon>
        <taxon>Gemmatales</taxon>
        <taxon>Gemmataceae</taxon>
        <taxon>Fimbriiglobus</taxon>
    </lineage>
</organism>
<comment type="caution">
    <text evidence="1">The sequence shown here is derived from an EMBL/GenBank/DDBJ whole genome shotgun (WGS) entry which is preliminary data.</text>
</comment>
<name>A0A225DKI0_9BACT</name>
<dbReference type="AlphaFoldDB" id="A0A225DKI0"/>
<sequence>MTHEILSGVVTSYNISPRGGIEGMLLSRDEDGETVQVNFPPDTGIPLAAIGQAVTIAVDPEPHHGPHHHEGEHPVYHVVGGATEPEDGEPTTLEGAVKSLNYARHGEVNGVVLDGGEFVHLKPDGVKRVGLKIGDRIEVVGKARPMMAGGRVVEASVVNGTKVGGKKH</sequence>
<keyword evidence="2" id="KW-1185">Reference proteome</keyword>
<reference evidence="2" key="1">
    <citation type="submission" date="2017-06" db="EMBL/GenBank/DDBJ databases">
        <title>Genome analysis of Fimbriiglobus ruber SP5, the first member of the order Planctomycetales with confirmed chitinolytic capability.</title>
        <authorList>
            <person name="Ravin N.V."/>
            <person name="Rakitin A.L."/>
            <person name="Ivanova A.A."/>
            <person name="Beletsky A.V."/>
            <person name="Kulichevskaya I.S."/>
            <person name="Mardanov A.V."/>
            <person name="Dedysh S.N."/>
        </authorList>
    </citation>
    <scope>NUCLEOTIDE SEQUENCE [LARGE SCALE GENOMIC DNA]</scope>
    <source>
        <strain evidence="2">SP5</strain>
    </source>
</reference>
<evidence type="ECO:0000313" key="1">
    <source>
        <dbReference type="EMBL" id="OWK41941.1"/>
    </source>
</evidence>
<dbReference type="Proteomes" id="UP000214646">
    <property type="component" value="Unassembled WGS sequence"/>
</dbReference>
<evidence type="ECO:0000313" key="2">
    <source>
        <dbReference type="Proteomes" id="UP000214646"/>
    </source>
</evidence>